<dbReference type="GO" id="GO:0003677">
    <property type="term" value="F:DNA binding"/>
    <property type="evidence" value="ECO:0007669"/>
    <property type="project" value="InterPro"/>
</dbReference>
<dbReference type="Gene3D" id="3.40.1410.10">
    <property type="entry name" value="Chorismate lyase-like"/>
    <property type="match status" value="1"/>
</dbReference>
<dbReference type="SMART" id="SM00866">
    <property type="entry name" value="UTRA"/>
    <property type="match status" value="1"/>
</dbReference>
<feature type="domain" description="UbiC transcription regulator-associated" evidence="1">
    <location>
        <begin position="30"/>
        <end position="172"/>
    </location>
</feature>
<dbReference type="InterPro" id="IPR028978">
    <property type="entry name" value="Chorismate_lyase_/UTRA_dom_sf"/>
</dbReference>
<name>C7Q2R3_CATAD</name>
<dbReference type="STRING" id="479433.Caci_2896"/>
<proteinExistence type="predicted"/>
<dbReference type="eggNOG" id="COG2188">
    <property type="taxonomic scope" value="Bacteria"/>
</dbReference>
<keyword evidence="3" id="KW-1185">Reference proteome</keyword>
<dbReference type="AlphaFoldDB" id="C7Q2R3"/>
<evidence type="ECO:0000313" key="2">
    <source>
        <dbReference type="EMBL" id="ACU71805.1"/>
    </source>
</evidence>
<accession>C7Q2R3</accession>
<dbReference type="EMBL" id="CP001700">
    <property type="protein sequence ID" value="ACU71805.1"/>
    <property type="molecule type" value="Genomic_DNA"/>
</dbReference>
<dbReference type="RefSeq" id="WP_012787098.1">
    <property type="nucleotide sequence ID" value="NC_013131.1"/>
</dbReference>
<dbReference type="HOGENOM" id="CLU_063236_8_1_11"/>
<evidence type="ECO:0000259" key="1">
    <source>
        <dbReference type="SMART" id="SM00866"/>
    </source>
</evidence>
<dbReference type="GO" id="GO:0006355">
    <property type="term" value="P:regulation of DNA-templated transcription"/>
    <property type="evidence" value="ECO:0007669"/>
    <property type="project" value="InterPro"/>
</dbReference>
<dbReference type="Proteomes" id="UP000000851">
    <property type="component" value="Chromosome"/>
</dbReference>
<dbReference type="KEGG" id="cai:Caci_2896"/>
<dbReference type="Pfam" id="PF07702">
    <property type="entry name" value="UTRA"/>
    <property type="match status" value="1"/>
</dbReference>
<dbReference type="SUPFAM" id="SSF64288">
    <property type="entry name" value="Chorismate lyase-like"/>
    <property type="match status" value="1"/>
</dbReference>
<reference evidence="2 3" key="1">
    <citation type="journal article" date="2009" name="Stand. Genomic Sci.">
        <title>Complete genome sequence of Catenulispora acidiphila type strain (ID 139908).</title>
        <authorList>
            <person name="Copeland A."/>
            <person name="Lapidus A."/>
            <person name="Glavina Del Rio T."/>
            <person name="Nolan M."/>
            <person name="Lucas S."/>
            <person name="Chen F."/>
            <person name="Tice H."/>
            <person name="Cheng J.F."/>
            <person name="Bruce D."/>
            <person name="Goodwin L."/>
            <person name="Pitluck S."/>
            <person name="Mikhailova N."/>
            <person name="Pati A."/>
            <person name="Ivanova N."/>
            <person name="Mavromatis K."/>
            <person name="Chen A."/>
            <person name="Palaniappan K."/>
            <person name="Chain P."/>
            <person name="Land M."/>
            <person name="Hauser L."/>
            <person name="Chang Y.J."/>
            <person name="Jeffries C.D."/>
            <person name="Chertkov O."/>
            <person name="Brettin T."/>
            <person name="Detter J.C."/>
            <person name="Han C."/>
            <person name="Ali Z."/>
            <person name="Tindall B.J."/>
            <person name="Goker M."/>
            <person name="Bristow J."/>
            <person name="Eisen J.A."/>
            <person name="Markowitz V."/>
            <person name="Hugenholtz P."/>
            <person name="Kyrpides N.C."/>
            <person name="Klenk H.P."/>
        </authorList>
    </citation>
    <scope>NUCLEOTIDE SEQUENCE [LARGE SCALE GENOMIC DNA]</scope>
    <source>
        <strain evidence="3">DSM 44928 / JCM 14897 / NBRC 102108 / NRRL B-24433 / ID139908</strain>
    </source>
</reference>
<organism evidence="2 3">
    <name type="scientific">Catenulispora acidiphila (strain DSM 44928 / JCM 14897 / NBRC 102108 / NRRL B-24433 / ID139908)</name>
    <dbReference type="NCBI Taxonomy" id="479433"/>
    <lineage>
        <taxon>Bacteria</taxon>
        <taxon>Bacillati</taxon>
        <taxon>Actinomycetota</taxon>
        <taxon>Actinomycetes</taxon>
        <taxon>Catenulisporales</taxon>
        <taxon>Catenulisporaceae</taxon>
        <taxon>Catenulispora</taxon>
    </lineage>
</organism>
<gene>
    <name evidence="2" type="ordered locus">Caci_2896</name>
</gene>
<dbReference type="InParanoid" id="C7Q2R3"/>
<evidence type="ECO:0000313" key="3">
    <source>
        <dbReference type="Proteomes" id="UP000000851"/>
    </source>
</evidence>
<sequence>MTDFEPIFRDANARLSAEPRTAGKSVWSADAGDRQFEVLELAVTYAEDAGDEDAADLGRNAIVRDRVYAVDGKRVCWARSYLPAKLAEGTPIGGLNTGPGGVPARLAELGHELVSFSEDVEFVERENVTADERDRLGIDDMTAVVRIVRRGIDASGQVVKVSDMRLVAGAYRFRWAWTNR</sequence>
<dbReference type="OrthoDB" id="3214900at2"/>
<protein>
    <submittedName>
        <fullName evidence="2">Putative transcriptional regulator, GntR family</fullName>
    </submittedName>
</protein>
<dbReference type="InterPro" id="IPR011663">
    <property type="entry name" value="UTRA"/>
</dbReference>